<dbReference type="AlphaFoldDB" id="A0A383F6S1"/>
<proteinExistence type="predicted"/>
<keyword evidence="1" id="KW-0472">Membrane</keyword>
<name>A0A383F6S1_9ZZZZ</name>
<dbReference type="EMBL" id="UINC01232028">
    <property type="protein sequence ID" value="SVE64817.1"/>
    <property type="molecule type" value="Genomic_DNA"/>
</dbReference>
<sequence length="117" mass="13148">MIEILAASVIWLFALTIYLLVRKLRKPKPVDGIKLQKIHLMRLGPFSGQSNSFKGKSVIFMMLLSTLSYADVSITTLSNWYIGDLSEDSLLITKGEPNSIFGFHIARPYCISEEPVL</sequence>
<keyword evidence="1" id="KW-1133">Transmembrane helix</keyword>
<protein>
    <submittedName>
        <fullName evidence="2">Uncharacterized protein</fullName>
    </submittedName>
</protein>
<gene>
    <name evidence="2" type="ORF">METZ01_LOCUS517671</name>
</gene>
<accession>A0A383F6S1</accession>
<evidence type="ECO:0000256" key="1">
    <source>
        <dbReference type="SAM" id="Phobius"/>
    </source>
</evidence>
<organism evidence="2">
    <name type="scientific">marine metagenome</name>
    <dbReference type="NCBI Taxonomy" id="408172"/>
    <lineage>
        <taxon>unclassified sequences</taxon>
        <taxon>metagenomes</taxon>
        <taxon>ecological metagenomes</taxon>
    </lineage>
</organism>
<feature type="non-terminal residue" evidence="2">
    <location>
        <position position="117"/>
    </location>
</feature>
<evidence type="ECO:0000313" key="2">
    <source>
        <dbReference type="EMBL" id="SVE64817.1"/>
    </source>
</evidence>
<keyword evidence="1" id="KW-0812">Transmembrane</keyword>
<reference evidence="2" key="1">
    <citation type="submission" date="2018-05" db="EMBL/GenBank/DDBJ databases">
        <authorList>
            <person name="Lanie J.A."/>
            <person name="Ng W.-L."/>
            <person name="Kazmierczak K.M."/>
            <person name="Andrzejewski T.M."/>
            <person name="Davidsen T.M."/>
            <person name="Wayne K.J."/>
            <person name="Tettelin H."/>
            <person name="Glass J.I."/>
            <person name="Rusch D."/>
            <person name="Podicherti R."/>
            <person name="Tsui H.-C.T."/>
            <person name="Winkler M.E."/>
        </authorList>
    </citation>
    <scope>NUCLEOTIDE SEQUENCE</scope>
</reference>
<feature type="transmembrane region" description="Helical" evidence="1">
    <location>
        <begin position="6"/>
        <end position="21"/>
    </location>
</feature>